<dbReference type="InterPro" id="IPR047767">
    <property type="entry name" value="PSP1-like"/>
</dbReference>
<keyword evidence="3" id="KW-1185">Reference proteome</keyword>
<dbReference type="RefSeq" id="WP_263607785.1">
    <property type="nucleotide sequence ID" value="NZ_JAOVQM010000002.1"/>
</dbReference>
<feature type="domain" description="PSP1 C-terminal" evidence="1">
    <location>
        <begin position="60"/>
        <end position="145"/>
    </location>
</feature>
<evidence type="ECO:0000313" key="3">
    <source>
        <dbReference type="Proteomes" id="UP001177160"/>
    </source>
</evidence>
<dbReference type="Proteomes" id="UP001177160">
    <property type="component" value="Unassembled WGS sequence"/>
</dbReference>
<proteinExistence type="predicted"/>
<dbReference type="PROSITE" id="PS51411">
    <property type="entry name" value="PSP1_C"/>
    <property type="match status" value="1"/>
</dbReference>
<accession>A0ABT2Y4J1</accession>
<dbReference type="InterPro" id="IPR007557">
    <property type="entry name" value="PSP1_C"/>
</dbReference>
<dbReference type="PANTHER" id="PTHR43830:SF3">
    <property type="entry name" value="PROTEIN PSP1"/>
    <property type="match status" value="1"/>
</dbReference>
<protein>
    <submittedName>
        <fullName evidence="2">Stage 0 sporulation family protein</fullName>
    </submittedName>
</protein>
<comment type="caution">
    <text evidence="2">The sequence shown here is derived from an EMBL/GenBank/DDBJ whole genome shotgun (WGS) entry which is preliminary data.</text>
</comment>
<evidence type="ECO:0000259" key="1">
    <source>
        <dbReference type="PROSITE" id="PS51411"/>
    </source>
</evidence>
<evidence type="ECO:0000313" key="2">
    <source>
        <dbReference type="EMBL" id="MCV2231646.1"/>
    </source>
</evidence>
<dbReference type="Pfam" id="PF04468">
    <property type="entry name" value="PSP1"/>
    <property type="match status" value="1"/>
</dbReference>
<dbReference type="EMBL" id="JAOVQM010000002">
    <property type="protein sequence ID" value="MCV2231646.1"/>
    <property type="molecule type" value="Genomic_DNA"/>
</dbReference>
<dbReference type="PANTHER" id="PTHR43830">
    <property type="entry name" value="PROTEIN PSP1"/>
    <property type="match status" value="1"/>
</dbReference>
<name>A0ABT2Y4J1_9MOLU</name>
<gene>
    <name evidence="2" type="ORF">N7548_02290</name>
</gene>
<organism evidence="2 3">
    <name type="scientific">Paracholeplasma manati</name>
    <dbReference type="NCBI Taxonomy" id="591373"/>
    <lineage>
        <taxon>Bacteria</taxon>
        <taxon>Bacillati</taxon>
        <taxon>Mycoplasmatota</taxon>
        <taxon>Mollicutes</taxon>
        <taxon>Acholeplasmatales</taxon>
        <taxon>Acholeplasmataceae</taxon>
        <taxon>Paracholeplasma</taxon>
    </lineage>
</organism>
<dbReference type="NCBIfam" id="NF041131">
    <property type="entry name" value="RicT_YaaT_fam"/>
    <property type="match status" value="1"/>
</dbReference>
<reference evidence="2" key="1">
    <citation type="submission" date="2022-09" db="EMBL/GenBank/DDBJ databases">
        <title>Novel Mycoplasma species identified in domestic and wild animals.</title>
        <authorList>
            <person name="Volokhov D.V."/>
            <person name="Furtak V.A."/>
            <person name="Zagorodnyaya T.A."/>
        </authorList>
    </citation>
    <scope>NUCLEOTIDE SEQUENCE</scope>
    <source>
        <strain evidence="2">Oakley</strain>
    </source>
</reference>
<sequence>MLVAQVQFRQAGKRYYFNPNTLPVQDQTLVVVETVRGIELGKVVGKLVEVKEEELQTELKPILRLATDNDIEENDYNKSLELQVIKVTKELVKRNELDMKLLAAEYTLDRDRLVVYFESENRVDFRQLVKDLSESFKTRIELRQVGSRDGAKFIGGIGPCGLITCCTTFIGEFDNVSIKMAKNQNLSLNPQKISGNCGKLLCCIKFENSVYEELRQNMPDVGDKIKTKDGGATVISINILRQQLKVAYEDGSFGYVLLKDIEKKHAN</sequence>